<dbReference type="Gene3D" id="3.40.250.10">
    <property type="entry name" value="Rhodanese-like domain"/>
    <property type="match status" value="1"/>
</dbReference>
<dbReference type="PROSITE" id="PS50206">
    <property type="entry name" value="RHODANESE_3"/>
    <property type="match status" value="1"/>
</dbReference>
<dbReference type="SUPFAM" id="SSF52821">
    <property type="entry name" value="Rhodanese/Cell cycle control phosphatase"/>
    <property type="match status" value="1"/>
</dbReference>
<organism evidence="2 3">
    <name type="scientific">Oxyplasma meridianum</name>
    <dbReference type="NCBI Taxonomy" id="3073602"/>
    <lineage>
        <taxon>Archaea</taxon>
        <taxon>Methanobacteriati</taxon>
        <taxon>Thermoplasmatota</taxon>
        <taxon>Thermoplasmata</taxon>
        <taxon>Thermoplasmatales</taxon>
        <taxon>Thermoplasmataceae</taxon>
        <taxon>Oxyplasma</taxon>
    </lineage>
</organism>
<dbReference type="KEGG" id="omr:OXIME_000433"/>
<gene>
    <name evidence="2" type="ORF">OXIME_000433</name>
</gene>
<dbReference type="RefSeq" id="WP_393971847.1">
    <property type="nucleotide sequence ID" value="NZ_CP133772.1"/>
</dbReference>
<dbReference type="Pfam" id="PF00581">
    <property type="entry name" value="Rhodanese"/>
    <property type="match status" value="1"/>
</dbReference>
<dbReference type="GeneID" id="95967158"/>
<dbReference type="Proteomes" id="UP001451606">
    <property type="component" value="Chromosome"/>
</dbReference>
<dbReference type="EMBL" id="CP133772">
    <property type="protein sequence ID" value="WYX99888.1"/>
    <property type="molecule type" value="Genomic_DNA"/>
</dbReference>
<feature type="domain" description="Rhodanese" evidence="1">
    <location>
        <begin position="26"/>
        <end position="114"/>
    </location>
</feature>
<dbReference type="InterPro" id="IPR036873">
    <property type="entry name" value="Rhodanese-like_dom_sf"/>
</dbReference>
<dbReference type="PANTHER" id="PTHR43031:SF1">
    <property type="entry name" value="PYRIDINE NUCLEOTIDE-DISULPHIDE OXIDOREDUCTASE"/>
    <property type="match status" value="1"/>
</dbReference>
<dbReference type="InterPro" id="IPR001763">
    <property type="entry name" value="Rhodanese-like_dom"/>
</dbReference>
<dbReference type="CDD" id="cd00158">
    <property type="entry name" value="RHOD"/>
    <property type="match status" value="1"/>
</dbReference>
<evidence type="ECO:0000313" key="3">
    <source>
        <dbReference type="Proteomes" id="UP001451606"/>
    </source>
</evidence>
<dbReference type="SMART" id="SM00450">
    <property type="entry name" value="RHOD"/>
    <property type="match status" value="1"/>
</dbReference>
<protein>
    <submittedName>
        <fullName evidence="2">Rhodanese-like domain-containing protein</fullName>
    </submittedName>
</protein>
<accession>A0AAX4NEI5</accession>
<dbReference type="InterPro" id="IPR050229">
    <property type="entry name" value="GlpE_sulfurtransferase"/>
</dbReference>
<dbReference type="AlphaFoldDB" id="A0AAX4NEI5"/>
<proteinExistence type="predicted"/>
<evidence type="ECO:0000313" key="2">
    <source>
        <dbReference type="EMBL" id="WYX99888.1"/>
    </source>
</evidence>
<evidence type="ECO:0000259" key="1">
    <source>
        <dbReference type="PROSITE" id="PS50206"/>
    </source>
</evidence>
<keyword evidence="3" id="KW-1185">Reference proteome</keyword>
<sequence length="114" mass="12557">MSFLDYFITPDGLEELDPETVEKKAQEKGTVIIDVRTSSEYGEGHIANSKHIPLGSIKDHISQLPKDQKYILICATGHRSRAAGAMFLKSGFVNVAHLKGGMGSWKRSGKNIEK</sequence>
<dbReference type="PANTHER" id="PTHR43031">
    <property type="entry name" value="FAD-DEPENDENT OXIDOREDUCTASE"/>
    <property type="match status" value="1"/>
</dbReference>
<reference evidence="2 3" key="1">
    <citation type="submission" date="2023-09" db="EMBL/GenBank/DDBJ databases">
        <authorList>
            <person name="Golyshina O.V."/>
            <person name="Lunev E.A."/>
            <person name="Bargiela R."/>
            <person name="Gaines M.C."/>
            <person name="Daum B."/>
            <person name="Bale N.J."/>
            <person name="Koenen M."/>
            <person name="Sinninghe Damst J.S."/>
            <person name="Yakimov M."/>
            <person name="Golyshin P.N."/>
        </authorList>
    </citation>
    <scope>NUCLEOTIDE SEQUENCE [LARGE SCALE GENOMIC DNA]</scope>
    <source>
        <strain evidence="2 3">M1</strain>
    </source>
</reference>
<name>A0AAX4NEI5_9ARCH</name>